<dbReference type="Pfam" id="PF00135">
    <property type="entry name" value="COesterase"/>
    <property type="match status" value="1"/>
</dbReference>
<dbReference type="SUPFAM" id="SSF53474">
    <property type="entry name" value="alpha/beta-Hydrolases"/>
    <property type="match status" value="1"/>
</dbReference>
<proteinExistence type="predicted"/>
<protein>
    <submittedName>
        <fullName evidence="4">Carboxylesterase type B domain-containing protein</fullName>
    </submittedName>
</protein>
<accession>A0A914Y4J6</accession>
<dbReference type="Proteomes" id="UP000887577">
    <property type="component" value="Unplaced"/>
</dbReference>
<evidence type="ECO:0000313" key="3">
    <source>
        <dbReference type="Proteomes" id="UP000887577"/>
    </source>
</evidence>
<reference evidence="4" key="1">
    <citation type="submission" date="2022-11" db="UniProtKB">
        <authorList>
            <consortium name="WormBaseParasite"/>
        </authorList>
    </citation>
    <scope>IDENTIFICATION</scope>
</reference>
<name>A0A914Y4J6_9BILA</name>
<dbReference type="InterPro" id="IPR002018">
    <property type="entry name" value="CarbesteraseB"/>
</dbReference>
<evidence type="ECO:0000313" key="4">
    <source>
        <dbReference type="WBParaSite" id="PSU_v2.g14367.t1"/>
    </source>
</evidence>
<dbReference type="Gene3D" id="3.40.50.1820">
    <property type="entry name" value="alpha/beta hydrolase"/>
    <property type="match status" value="1"/>
</dbReference>
<sequence length="350" mass="37648">MIQLKNSVILCIFAASILGDVAKSQSTNSPPIVSTEYGKVEGFRHTTPSGFETEVFLGIPYAAPPIGNLRFEKPIPPTPWTTTRQAKSFGAACASVPRYSPATASEDCLFMNIIKPTAPSSDPKGYPVMLWIHGGGFIAGSSADYPYNGTAERIVEKGVIYASINYRQAAFGFFTTGNSKAPGNYGLWDQVQALKFIQKVIKKFGGNPKNVTPFAQSSGAIGLSLLSLSPKTKDLFIRSIDMSGTSNIRLELSTKDINASLQLADAVGCGCASNPKICLKTKTAAEIQAGMGTFITYLMQGDGTAFPGSFSPRADGDLIPNIKYEKLIKRASKRDVLMGFNSQEWYVFGK</sequence>
<feature type="domain" description="Carboxylesterase type B" evidence="2">
    <location>
        <begin position="30"/>
        <end position="348"/>
    </location>
</feature>
<evidence type="ECO:0000259" key="2">
    <source>
        <dbReference type="Pfam" id="PF00135"/>
    </source>
</evidence>
<dbReference type="WBParaSite" id="PSU_v2.g14367.t1">
    <property type="protein sequence ID" value="PSU_v2.g14367.t1"/>
    <property type="gene ID" value="PSU_v2.g14367"/>
</dbReference>
<dbReference type="InterPro" id="IPR029058">
    <property type="entry name" value="AB_hydrolase_fold"/>
</dbReference>
<feature type="chain" id="PRO_5036803740" evidence="1">
    <location>
        <begin position="25"/>
        <end position="350"/>
    </location>
</feature>
<dbReference type="AlphaFoldDB" id="A0A914Y4J6"/>
<dbReference type="PANTHER" id="PTHR11559">
    <property type="entry name" value="CARBOXYLESTERASE"/>
    <property type="match status" value="1"/>
</dbReference>
<keyword evidence="1" id="KW-0732">Signal</keyword>
<dbReference type="InterPro" id="IPR050309">
    <property type="entry name" value="Type-B_Carboxylest/Lipase"/>
</dbReference>
<feature type="signal peptide" evidence="1">
    <location>
        <begin position="1"/>
        <end position="24"/>
    </location>
</feature>
<evidence type="ECO:0000256" key="1">
    <source>
        <dbReference type="SAM" id="SignalP"/>
    </source>
</evidence>
<keyword evidence="3" id="KW-1185">Reference proteome</keyword>
<organism evidence="3 4">
    <name type="scientific">Panagrolaimus superbus</name>
    <dbReference type="NCBI Taxonomy" id="310955"/>
    <lineage>
        <taxon>Eukaryota</taxon>
        <taxon>Metazoa</taxon>
        <taxon>Ecdysozoa</taxon>
        <taxon>Nematoda</taxon>
        <taxon>Chromadorea</taxon>
        <taxon>Rhabditida</taxon>
        <taxon>Tylenchina</taxon>
        <taxon>Panagrolaimomorpha</taxon>
        <taxon>Panagrolaimoidea</taxon>
        <taxon>Panagrolaimidae</taxon>
        <taxon>Panagrolaimus</taxon>
    </lineage>
</organism>